<feature type="region of interest" description="Disordered" evidence="1">
    <location>
        <begin position="366"/>
        <end position="399"/>
    </location>
</feature>
<feature type="compositionally biased region" description="Polar residues" evidence="1">
    <location>
        <begin position="149"/>
        <end position="163"/>
    </location>
</feature>
<sequence>MTHKTPDGYVILLPIMDIHTLVNSSQAEFIQELLAKNPTLPATQLTRNNLLCCVIGLRARLGEGGPFSADIRAQFQTLQQRWISSTAGDVLHQLFDGTLRKPSAHLPSSAVSTMGASMSKPQGSLNITAQSVSAKGTDLRPIDMARPITTPSTPKRVGSSQYMTRERPRSKPSGSEGMLPYNPNVIVQIPQLLVQDHGKKLMRSGNCLLVSLPSETESAAIPTQVTHAHLMGHTDNAGSLCQIQLLMASYPCIVLAFDSKSRKDLAAQQIEDLKFQFEDKDPIRLDVEGFSDNPAGARATYTLGSGPLFCCNYQESLQQFFRMEGYVPIKDVIKTRRTGVLKTELLIRYRFSPGFLEKLTALPGDHEDNRIPAEPAESCSICPHQKGQDQLQSSSKNALQPNVKLSSLPSAIRGADADASARPLVKIPGYRFASAHASLNDLKITSYIAAFTSLNGVEVTRKIKPRLFVRGFNKFLDAFYPGSDFEARLAVLHRVSTSSF</sequence>
<reference evidence="2" key="1">
    <citation type="submission" date="2021-03" db="EMBL/GenBank/DDBJ databases">
        <authorList>
            <person name="Tagirdzhanova G."/>
        </authorList>
    </citation>
    <scope>NUCLEOTIDE SEQUENCE</scope>
</reference>
<dbReference type="Proteomes" id="UP000664534">
    <property type="component" value="Unassembled WGS sequence"/>
</dbReference>
<evidence type="ECO:0000313" key="2">
    <source>
        <dbReference type="EMBL" id="CAF9935195.1"/>
    </source>
</evidence>
<keyword evidence="3" id="KW-1185">Reference proteome</keyword>
<gene>
    <name evidence="2" type="ORF">IMSHALPRED_010133</name>
</gene>
<dbReference type="OrthoDB" id="10387871at2759"/>
<proteinExistence type="predicted"/>
<comment type="caution">
    <text evidence="2">The sequence shown here is derived from an EMBL/GenBank/DDBJ whole genome shotgun (WGS) entry which is preliminary data.</text>
</comment>
<evidence type="ECO:0000256" key="1">
    <source>
        <dbReference type="SAM" id="MobiDB-lite"/>
    </source>
</evidence>
<accession>A0A8H3IYX8</accession>
<feature type="region of interest" description="Disordered" evidence="1">
    <location>
        <begin position="143"/>
        <end position="178"/>
    </location>
</feature>
<protein>
    <submittedName>
        <fullName evidence="2">Uncharacterized protein</fullName>
    </submittedName>
</protein>
<dbReference type="EMBL" id="CAJPDT010000082">
    <property type="protein sequence ID" value="CAF9935195.1"/>
    <property type="molecule type" value="Genomic_DNA"/>
</dbReference>
<dbReference type="AlphaFoldDB" id="A0A8H3IYX8"/>
<evidence type="ECO:0000313" key="3">
    <source>
        <dbReference type="Proteomes" id="UP000664534"/>
    </source>
</evidence>
<name>A0A8H3IYX8_9LECA</name>
<feature type="compositionally biased region" description="Polar residues" evidence="1">
    <location>
        <begin position="388"/>
        <end position="399"/>
    </location>
</feature>
<organism evidence="2 3">
    <name type="scientific">Imshaugia aleurites</name>
    <dbReference type="NCBI Taxonomy" id="172621"/>
    <lineage>
        <taxon>Eukaryota</taxon>
        <taxon>Fungi</taxon>
        <taxon>Dikarya</taxon>
        <taxon>Ascomycota</taxon>
        <taxon>Pezizomycotina</taxon>
        <taxon>Lecanoromycetes</taxon>
        <taxon>OSLEUM clade</taxon>
        <taxon>Lecanoromycetidae</taxon>
        <taxon>Lecanorales</taxon>
        <taxon>Lecanorineae</taxon>
        <taxon>Parmeliaceae</taxon>
        <taxon>Imshaugia</taxon>
    </lineage>
</organism>